<dbReference type="AlphaFoldDB" id="A0A418YE47"/>
<dbReference type="NCBIfam" id="TIGR01730">
    <property type="entry name" value="RND_mfp"/>
    <property type="match status" value="1"/>
</dbReference>
<reference evidence="4 5" key="2">
    <citation type="submission" date="2019-01" db="EMBL/GenBank/DDBJ databases">
        <title>Motilimonas pumilus sp. nov., isolated from the gut of sea cucumber (Apostichopus japonicus).</title>
        <authorList>
            <person name="Wang F.-Q."/>
            <person name="Ren L.-H."/>
            <person name="Lin Y.-W."/>
            <person name="Sun G.-H."/>
            <person name="Du Z.-J."/>
            <person name="Zhao J.-X."/>
            <person name="Liu X.-J."/>
            <person name="Liu L.-J."/>
        </authorList>
    </citation>
    <scope>NUCLEOTIDE SEQUENCE [LARGE SCALE GENOMIC DNA]</scope>
    <source>
        <strain evidence="4 5">PLHSC7-2</strain>
    </source>
</reference>
<dbReference type="RefSeq" id="WP_119910793.1">
    <property type="nucleotide sequence ID" value="NZ_QZCH01000013.1"/>
</dbReference>
<proteinExistence type="inferred from homology"/>
<dbReference type="PROSITE" id="PS51257">
    <property type="entry name" value="PROKAR_LIPOPROTEIN"/>
    <property type="match status" value="1"/>
</dbReference>
<dbReference type="Pfam" id="PF25973">
    <property type="entry name" value="BSH_CzcB"/>
    <property type="match status" value="1"/>
</dbReference>
<evidence type="ECO:0000256" key="1">
    <source>
        <dbReference type="ARBA" id="ARBA00009477"/>
    </source>
</evidence>
<comment type="caution">
    <text evidence="4">The sequence shown here is derived from an EMBL/GenBank/DDBJ whole genome shotgun (WGS) entry which is preliminary data.</text>
</comment>
<dbReference type="Gene3D" id="1.10.287.470">
    <property type="entry name" value="Helix hairpin bin"/>
    <property type="match status" value="1"/>
</dbReference>
<dbReference type="Gene3D" id="2.40.30.170">
    <property type="match status" value="1"/>
</dbReference>
<dbReference type="SUPFAM" id="SSF111369">
    <property type="entry name" value="HlyD-like secretion proteins"/>
    <property type="match status" value="1"/>
</dbReference>
<gene>
    <name evidence="4" type="ORF">D1Z90_10900</name>
</gene>
<evidence type="ECO:0000313" key="5">
    <source>
        <dbReference type="Proteomes" id="UP000283255"/>
    </source>
</evidence>
<comment type="similarity">
    <text evidence="1">Belongs to the membrane fusion protein (MFP) (TC 8.A.1) family.</text>
</comment>
<dbReference type="Gene3D" id="2.40.50.100">
    <property type="match status" value="1"/>
</dbReference>
<dbReference type="InterPro" id="IPR058647">
    <property type="entry name" value="BSH_CzcB-like"/>
</dbReference>
<dbReference type="Gene3D" id="2.40.420.20">
    <property type="match status" value="1"/>
</dbReference>
<dbReference type="PANTHER" id="PTHR30469">
    <property type="entry name" value="MULTIDRUG RESISTANCE PROTEIN MDTA"/>
    <property type="match status" value="1"/>
</dbReference>
<evidence type="ECO:0000256" key="2">
    <source>
        <dbReference type="SAM" id="SignalP"/>
    </source>
</evidence>
<feature type="signal peptide" evidence="2">
    <location>
        <begin position="1"/>
        <end position="21"/>
    </location>
</feature>
<dbReference type="InterPro" id="IPR006143">
    <property type="entry name" value="RND_pump_MFP"/>
</dbReference>
<organism evidence="4 5">
    <name type="scientific">Motilimonas pumila</name>
    <dbReference type="NCBI Taxonomy" id="2303987"/>
    <lineage>
        <taxon>Bacteria</taxon>
        <taxon>Pseudomonadati</taxon>
        <taxon>Pseudomonadota</taxon>
        <taxon>Gammaproteobacteria</taxon>
        <taxon>Alteromonadales</taxon>
        <taxon>Alteromonadales genera incertae sedis</taxon>
        <taxon>Motilimonas</taxon>
    </lineage>
</organism>
<name>A0A418YE47_9GAMM</name>
<evidence type="ECO:0000259" key="3">
    <source>
        <dbReference type="Pfam" id="PF25973"/>
    </source>
</evidence>
<dbReference type="OrthoDB" id="2110899at2"/>
<accession>A0A418YE47</accession>
<feature type="chain" id="PRO_5019002846" evidence="2">
    <location>
        <begin position="22"/>
        <end position="358"/>
    </location>
</feature>
<dbReference type="GO" id="GO:1990281">
    <property type="term" value="C:efflux pump complex"/>
    <property type="evidence" value="ECO:0007669"/>
    <property type="project" value="TreeGrafter"/>
</dbReference>
<protein>
    <submittedName>
        <fullName evidence="4">Efflux RND transporter periplasmic adaptor subunit</fullName>
    </submittedName>
</protein>
<dbReference type="EMBL" id="QZCH01000013">
    <property type="protein sequence ID" value="RJG47413.1"/>
    <property type="molecule type" value="Genomic_DNA"/>
</dbReference>
<dbReference type="Proteomes" id="UP000283255">
    <property type="component" value="Unassembled WGS sequence"/>
</dbReference>
<evidence type="ECO:0000313" key="4">
    <source>
        <dbReference type="EMBL" id="RJG47413.1"/>
    </source>
</evidence>
<keyword evidence="5" id="KW-1185">Reference proteome</keyword>
<sequence length="358" mass="39108">MKHPLTATAFCISLLALSGCAGEHTVAAEKSLRPVQVITIEQSSQQQTRRYSGVLASAETANLAFRVPGTIEEIYVNAGDKVTQGQVLAKLDQHDYQVVVLELEARLEEAIAAQHLATTELKRVRQASAGNAIASVKLDRAESGKKRADAAVKVVKQNLKKAQDALRYTELTAPFDGVIGRRMLDQFEQTGPAISIFTLHKPSELEAVVDVPESQISGFYLGLAGDLKWHRGEQKYSAKLNEVATIPDPIKQTYQVKFTVEQLPDNILPGRAIQLTLPYQLSGDMNYCVPHSALKLEGEQAYLYRVIGQTAQSMMVKVVSQNQDAVCIDADLDQGDQIITAGVHFINDGQAVGRLITQ</sequence>
<dbReference type="GO" id="GO:0015562">
    <property type="term" value="F:efflux transmembrane transporter activity"/>
    <property type="evidence" value="ECO:0007669"/>
    <property type="project" value="TreeGrafter"/>
</dbReference>
<reference evidence="4 5" key="1">
    <citation type="submission" date="2018-09" db="EMBL/GenBank/DDBJ databases">
        <authorList>
            <person name="Wang F."/>
        </authorList>
    </citation>
    <scope>NUCLEOTIDE SEQUENCE [LARGE SCALE GENOMIC DNA]</scope>
    <source>
        <strain evidence="4 5">PLHSC7-2</strain>
    </source>
</reference>
<feature type="domain" description="CzcB-like barrel-sandwich hybrid" evidence="3">
    <location>
        <begin position="60"/>
        <end position="197"/>
    </location>
</feature>
<keyword evidence="2" id="KW-0732">Signal</keyword>